<protein>
    <submittedName>
        <fullName evidence="2">Esterase/lipase superfamily enzyme</fullName>
    </submittedName>
</protein>
<proteinExistence type="predicted"/>
<dbReference type="InterPro" id="IPR029058">
    <property type="entry name" value="AB_hydrolase_fold"/>
</dbReference>
<dbReference type="Proteomes" id="UP000294881">
    <property type="component" value="Unassembled WGS sequence"/>
</dbReference>
<dbReference type="Pfam" id="PF05990">
    <property type="entry name" value="DUF900"/>
    <property type="match status" value="1"/>
</dbReference>
<dbReference type="Gene3D" id="3.40.50.1820">
    <property type="entry name" value="alpha/beta hydrolase"/>
    <property type="match status" value="1"/>
</dbReference>
<sequence length="362" mass="38059">MTDTPFMKAFSGEADAASRLEPASRPNGAARGFGSGAPRVSRRNLLALAGGAVLAGLAARPALAAEGDADVYVVTNRKPVEGAEERPWFSWQRSGGTRVVRAVLKDGGKSLLGKAVSTVTGRWSLLRVEGLGPNDPVTTLVGAVAGQDLLFYVHGYKTSFETSVLDAHELASGIDFEGQTVAFSWPSKDALIDYGYDRESAMWSRDALQDVFEALGRNPAGGKLNIIAHSMGALLTLETLRQLWALSGSTDLAARIGAIVLAAPDIDVDLFATSLKRIGPLASHITVIGSTKDRALAVSGQLAGGVSRVGASVRAQLEPLGVKVVDASDYGWGVIGHDVFLSNKDVRAVVRRAIDRGARAQD</sequence>
<dbReference type="PANTHER" id="PTHR36513:SF1">
    <property type="entry name" value="TRANSMEMBRANE PROTEIN"/>
    <property type="match status" value="1"/>
</dbReference>
<name>A0A4R2GUJ7_9HYPH</name>
<dbReference type="RefSeq" id="WP_245514262.1">
    <property type="nucleotide sequence ID" value="NZ_JBHUNN010000002.1"/>
</dbReference>
<dbReference type="PANTHER" id="PTHR36513">
    <property type="entry name" value="ABC TRANSMEMBRANE TYPE-1 DOMAIN-CONTAINING PROTEIN"/>
    <property type="match status" value="1"/>
</dbReference>
<dbReference type="InterPro" id="IPR006311">
    <property type="entry name" value="TAT_signal"/>
</dbReference>
<dbReference type="PROSITE" id="PS51318">
    <property type="entry name" value="TAT"/>
    <property type="match status" value="1"/>
</dbReference>
<accession>A0A4R2GUJ7</accession>
<dbReference type="InterPro" id="IPR010297">
    <property type="entry name" value="DUF900_hydrolase"/>
</dbReference>
<organism evidence="2 3">
    <name type="scientific">Camelimonas lactis</name>
    <dbReference type="NCBI Taxonomy" id="659006"/>
    <lineage>
        <taxon>Bacteria</taxon>
        <taxon>Pseudomonadati</taxon>
        <taxon>Pseudomonadota</taxon>
        <taxon>Alphaproteobacteria</taxon>
        <taxon>Hyphomicrobiales</taxon>
        <taxon>Chelatococcaceae</taxon>
        <taxon>Camelimonas</taxon>
    </lineage>
</organism>
<dbReference type="EMBL" id="SLWL01000004">
    <property type="protein sequence ID" value="TCO14157.1"/>
    <property type="molecule type" value="Genomic_DNA"/>
</dbReference>
<evidence type="ECO:0000313" key="2">
    <source>
        <dbReference type="EMBL" id="TCO14157.1"/>
    </source>
</evidence>
<reference evidence="2 3" key="1">
    <citation type="submission" date="2019-03" db="EMBL/GenBank/DDBJ databases">
        <title>Genomic Encyclopedia of Type Strains, Phase IV (KMG-IV): sequencing the most valuable type-strain genomes for metagenomic binning, comparative biology and taxonomic classification.</title>
        <authorList>
            <person name="Goeker M."/>
        </authorList>
    </citation>
    <scope>NUCLEOTIDE SEQUENCE [LARGE SCALE GENOMIC DNA]</scope>
    <source>
        <strain evidence="2 3">DSM 22958</strain>
    </source>
</reference>
<gene>
    <name evidence="2" type="ORF">EV666_104109</name>
</gene>
<evidence type="ECO:0000256" key="1">
    <source>
        <dbReference type="SAM" id="MobiDB-lite"/>
    </source>
</evidence>
<comment type="caution">
    <text evidence="2">The sequence shown here is derived from an EMBL/GenBank/DDBJ whole genome shotgun (WGS) entry which is preliminary data.</text>
</comment>
<feature type="region of interest" description="Disordered" evidence="1">
    <location>
        <begin position="15"/>
        <end position="35"/>
    </location>
</feature>
<dbReference type="AlphaFoldDB" id="A0A4R2GUJ7"/>
<dbReference type="SUPFAM" id="SSF53474">
    <property type="entry name" value="alpha/beta-Hydrolases"/>
    <property type="match status" value="1"/>
</dbReference>
<keyword evidence="3" id="KW-1185">Reference proteome</keyword>
<evidence type="ECO:0000313" key="3">
    <source>
        <dbReference type="Proteomes" id="UP000294881"/>
    </source>
</evidence>